<dbReference type="InterPro" id="IPR019333">
    <property type="entry name" value="INTS3_N"/>
</dbReference>
<accession>A0A0A9IF80</accession>
<organism evidence="1">
    <name type="scientific">Arundo donax</name>
    <name type="common">Giant reed</name>
    <name type="synonym">Donax arundinaceus</name>
    <dbReference type="NCBI Taxonomy" id="35708"/>
    <lineage>
        <taxon>Eukaryota</taxon>
        <taxon>Viridiplantae</taxon>
        <taxon>Streptophyta</taxon>
        <taxon>Embryophyta</taxon>
        <taxon>Tracheophyta</taxon>
        <taxon>Spermatophyta</taxon>
        <taxon>Magnoliopsida</taxon>
        <taxon>Liliopsida</taxon>
        <taxon>Poales</taxon>
        <taxon>Poaceae</taxon>
        <taxon>PACMAD clade</taxon>
        <taxon>Arundinoideae</taxon>
        <taxon>Arundineae</taxon>
        <taxon>Arundo</taxon>
    </lineage>
</organism>
<dbReference type="Pfam" id="PF10189">
    <property type="entry name" value="Ints3_N"/>
    <property type="match status" value="1"/>
</dbReference>
<dbReference type="PANTHER" id="PTHR13587">
    <property type="entry name" value="INTEGRATOR COMPLEX SUBUNIT 3"/>
    <property type="match status" value="1"/>
</dbReference>
<reference evidence="1" key="2">
    <citation type="journal article" date="2015" name="Data Brief">
        <title>Shoot transcriptome of the giant reed, Arundo donax.</title>
        <authorList>
            <person name="Barrero R.A."/>
            <person name="Guerrero F.D."/>
            <person name="Moolhuijzen P."/>
            <person name="Goolsby J.A."/>
            <person name="Tidwell J."/>
            <person name="Bellgard S.E."/>
            <person name="Bellgard M.I."/>
        </authorList>
    </citation>
    <scope>NUCLEOTIDE SEQUENCE</scope>
    <source>
        <tissue evidence="1">Shoot tissue taken approximately 20 cm above the soil surface</tissue>
    </source>
</reference>
<evidence type="ECO:0000313" key="1">
    <source>
        <dbReference type="EMBL" id="JAD72190.1"/>
    </source>
</evidence>
<sequence>MNIEPAMLLMVNSASQYTDITNMLLEFLFLLIDNYDVRRKEAIAQCVRRAFGVLVKKGVVPSLEPLTCCEKLSPLLRQKLVAFLSNTSPGASEEACGKPLDEVSKQTELKKRICLN</sequence>
<dbReference type="AlphaFoldDB" id="A0A0A9IF80"/>
<dbReference type="GO" id="GO:0005737">
    <property type="term" value="C:cytoplasm"/>
    <property type="evidence" value="ECO:0007669"/>
    <property type="project" value="TreeGrafter"/>
</dbReference>
<proteinExistence type="predicted"/>
<dbReference type="EMBL" id="GBRH01225705">
    <property type="protein sequence ID" value="JAD72190.1"/>
    <property type="molecule type" value="Transcribed_RNA"/>
</dbReference>
<name>A0A0A9IF80_ARUDO</name>
<protein>
    <submittedName>
        <fullName evidence="1">Uncharacterized protein</fullName>
    </submittedName>
</protein>
<dbReference type="PANTHER" id="PTHR13587:SF7">
    <property type="entry name" value="INTEGRATOR COMPLEX SUBUNIT 3"/>
    <property type="match status" value="1"/>
</dbReference>
<reference evidence="1" key="1">
    <citation type="submission" date="2014-09" db="EMBL/GenBank/DDBJ databases">
        <authorList>
            <person name="Magalhaes I.L.F."/>
            <person name="Oliveira U."/>
            <person name="Santos F.R."/>
            <person name="Vidigal T.H.D.A."/>
            <person name="Brescovit A.D."/>
            <person name="Santos A.J."/>
        </authorList>
    </citation>
    <scope>NUCLEOTIDE SEQUENCE</scope>
    <source>
        <tissue evidence="1">Shoot tissue taken approximately 20 cm above the soil surface</tissue>
    </source>
</reference>
<dbReference type="InterPro" id="IPR045334">
    <property type="entry name" value="INTS3"/>
</dbReference>